<dbReference type="Proteomes" id="UP000448575">
    <property type="component" value="Unassembled WGS sequence"/>
</dbReference>
<sequence>MNASANAAAVAAAGPWYTHRWPWLLMLGPAVVAVAGIATSYVAFTSQDALVVGDYYKKGKAINQDLRRDRAATALGLSIELRYDAAEGQLRGHIGSQQALDGETLSVRLQHATQPARDMVLLARPDADGNFSVALPMLERSRWQVLVEGKDRSWRLEGAWQWPAERQVAIRADADPTPLAAR</sequence>
<organism evidence="2 3">
    <name type="scientific">Pseudoduganella guangdongensis</name>
    <dbReference type="NCBI Taxonomy" id="2692179"/>
    <lineage>
        <taxon>Bacteria</taxon>
        <taxon>Pseudomonadati</taxon>
        <taxon>Pseudomonadota</taxon>
        <taxon>Betaproteobacteria</taxon>
        <taxon>Burkholderiales</taxon>
        <taxon>Oxalobacteraceae</taxon>
        <taxon>Telluria group</taxon>
        <taxon>Pseudoduganella</taxon>
    </lineage>
</organism>
<dbReference type="InterPro" id="IPR008620">
    <property type="entry name" value="FixH"/>
</dbReference>
<dbReference type="EMBL" id="WWCJ01000002">
    <property type="protein sequence ID" value="MYN01126.1"/>
    <property type="molecule type" value="Genomic_DNA"/>
</dbReference>
<accession>A0A6N9HCE7</accession>
<protein>
    <submittedName>
        <fullName evidence="2">Cytochrome oxidase assembly protein</fullName>
    </submittedName>
</protein>
<proteinExistence type="predicted"/>
<name>A0A6N9HCE7_9BURK</name>
<dbReference type="AlphaFoldDB" id="A0A6N9HCE7"/>
<keyword evidence="3" id="KW-1185">Reference proteome</keyword>
<reference evidence="2 3" key="1">
    <citation type="submission" date="2019-12" db="EMBL/GenBank/DDBJ databases">
        <title>Novel species isolated from a subtropical stream in China.</title>
        <authorList>
            <person name="Lu H."/>
        </authorList>
    </citation>
    <scope>NUCLEOTIDE SEQUENCE [LARGE SCALE GENOMIC DNA]</scope>
    <source>
        <strain evidence="2 3">DS3</strain>
    </source>
</reference>
<keyword evidence="1" id="KW-0472">Membrane</keyword>
<evidence type="ECO:0000313" key="3">
    <source>
        <dbReference type="Proteomes" id="UP000448575"/>
    </source>
</evidence>
<dbReference type="Pfam" id="PF05751">
    <property type="entry name" value="FixH"/>
    <property type="match status" value="1"/>
</dbReference>
<comment type="caution">
    <text evidence="2">The sequence shown here is derived from an EMBL/GenBank/DDBJ whole genome shotgun (WGS) entry which is preliminary data.</text>
</comment>
<feature type="transmembrane region" description="Helical" evidence="1">
    <location>
        <begin position="23"/>
        <end position="44"/>
    </location>
</feature>
<keyword evidence="1" id="KW-1133">Transmembrane helix</keyword>
<dbReference type="RefSeq" id="WP_161024145.1">
    <property type="nucleotide sequence ID" value="NZ_WWCJ01000002.1"/>
</dbReference>
<evidence type="ECO:0000313" key="2">
    <source>
        <dbReference type="EMBL" id="MYN01126.1"/>
    </source>
</evidence>
<keyword evidence="1" id="KW-0812">Transmembrane</keyword>
<evidence type="ECO:0000256" key="1">
    <source>
        <dbReference type="SAM" id="Phobius"/>
    </source>
</evidence>
<gene>
    <name evidence="2" type="ORF">GTP41_03340</name>
</gene>